<evidence type="ECO:0000313" key="3">
    <source>
        <dbReference type="Proteomes" id="UP000053664"/>
    </source>
</evidence>
<dbReference type="HOGENOM" id="CLU_698545_0_0_1"/>
<accession>A0A061H544</accession>
<dbReference type="GeneID" id="19319477"/>
<sequence>MWPVRPQPGSTDLQAKMDAMMGFDAAPAAPDPSSLSAQPAGGASTVAEADGDGDGDGDGPWSRLPRELVDEVLLQLAYTASKPYVAQSLLVLSTSIHRLLLPVIYTHPILASAQAIVRLARTLRDSPHLGLLVRALYLRCEFWAGGIDENHVVQILSSVANATDIVLGELEAPLASYLPADAKVESLAVRVRPTASDVDTLPPSVSDAPWWHRIKHLGLIFDDTVNILRRPPRGLASCTSFTLRAPGTPVGIAVKCNRQGAIEAAMPDEFAAISPSRGRTGDRPRNVNTDLDRSLSEEEESYVVRSAHTDLALPLPGIRCRPELHPGSEVAGLRRCLCSQLAQVWDHRLRASPGYESMRSSGPDPIRFAVELDFSMADRRSVAAEVRAFKVKHGL</sequence>
<proteinExistence type="predicted"/>
<feature type="region of interest" description="Disordered" evidence="1">
    <location>
        <begin position="1"/>
        <end position="62"/>
    </location>
</feature>
<feature type="compositionally biased region" description="Low complexity" evidence="1">
    <location>
        <begin position="17"/>
        <end position="40"/>
    </location>
</feature>
<organism evidence="2 3">
    <name type="scientific">Pseudozyma flocculosa PF-1</name>
    <dbReference type="NCBI Taxonomy" id="1277687"/>
    <lineage>
        <taxon>Eukaryota</taxon>
        <taxon>Fungi</taxon>
        <taxon>Dikarya</taxon>
        <taxon>Basidiomycota</taxon>
        <taxon>Ustilaginomycotina</taxon>
        <taxon>Ustilaginomycetes</taxon>
        <taxon>Ustilaginales</taxon>
        <taxon>Ustilaginaceae</taxon>
        <taxon>Pseudozyma</taxon>
    </lineage>
</organism>
<protein>
    <submittedName>
        <fullName evidence="2">Uncharacterized protein</fullName>
    </submittedName>
</protein>
<gene>
    <name evidence="2" type="ORF">PFL1_05384</name>
</gene>
<evidence type="ECO:0000313" key="2">
    <source>
        <dbReference type="EMBL" id="EPQ27100.1"/>
    </source>
</evidence>
<dbReference type="Proteomes" id="UP000053664">
    <property type="component" value="Unassembled WGS sequence"/>
</dbReference>
<dbReference type="EMBL" id="KE361641">
    <property type="protein sequence ID" value="EPQ27100.1"/>
    <property type="molecule type" value="Genomic_DNA"/>
</dbReference>
<evidence type="ECO:0000256" key="1">
    <source>
        <dbReference type="SAM" id="MobiDB-lite"/>
    </source>
</evidence>
<reference evidence="2 3" key="1">
    <citation type="journal article" date="2013" name="Plant Cell">
        <title>The transition from a phytopathogenic smut ancestor to an anamorphic biocontrol agent deciphered by comparative whole-genome analysis.</title>
        <authorList>
            <person name="Lefebvre F."/>
            <person name="Joly D.L."/>
            <person name="Labbe C."/>
            <person name="Teichmann B."/>
            <person name="Linning R."/>
            <person name="Belzile F."/>
            <person name="Bakkeren G."/>
            <person name="Belanger R.R."/>
        </authorList>
    </citation>
    <scope>NUCLEOTIDE SEQUENCE [LARGE SCALE GENOMIC DNA]</scope>
    <source>
        <strain evidence="2 3">PF-1</strain>
    </source>
</reference>
<dbReference type="RefSeq" id="XP_007881107.1">
    <property type="nucleotide sequence ID" value="XM_007882916.1"/>
</dbReference>
<name>A0A061H544_9BASI</name>
<dbReference type="KEGG" id="pfp:PFL1_05384"/>
<dbReference type="AlphaFoldDB" id="A0A061H544"/>